<name>A0ABN5VED9_9ACTN</name>
<dbReference type="Proteomes" id="UP001321542">
    <property type="component" value="Chromosome"/>
</dbReference>
<gene>
    <name evidence="1" type="ORF">SGFS_019070</name>
</gene>
<keyword evidence="2" id="KW-1185">Reference proteome</keyword>
<evidence type="ECO:0000313" key="1">
    <source>
        <dbReference type="EMBL" id="BBC30613.1"/>
    </source>
</evidence>
<reference evidence="1 2" key="2">
    <citation type="journal article" date="2023" name="ChemBioChem">
        <title>Acyltransferase Domain Exchange between Two Independent Type I Polyketide Synthases in the Same Producer Strain of Macrolide Antibiotics.</title>
        <authorList>
            <person name="Kudo F."/>
            <person name="Kishikawa K."/>
            <person name="Tsuboi K."/>
            <person name="Kido T."/>
            <person name="Usui T."/>
            <person name="Hashimoto J."/>
            <person name="Shin-Ya K."/>
            <person name="Miyanaga A."/>
            <person name="Eguchi T."/>
        </authorList>
    </citation>
    <scope>NUCLEOTIDE SEQUENCE [LARGE SCALE GENOMIC DNA]</scope>
    <source>
        <strain evidence="1 2">A-8890</strain>
    </source>
</reference>
<evidence type="ECO:0000313" key="2">
    <source>
        <dbReference type="Proteomes" id="UP001321542"/>
    </source>
</evidence>
<sequence>MARMLDATRPNYRRTCRYARKGCTCYLYPSTTGSKAKVLRRRAQRHAEKRRLRTF</sequence>
<organism evidence="1 2">
    <name type="scientific">Streptomyces graminofaciens</name>
    <dbReference type="NCBI Taxonomy" id="68212"/>
    <lineage>
        <taxon>Bacteria</taxon>
        <taxon>Bacillati</taxon>
        <taxon>Actinomycetota</taxon>
        <taxon>Actinomycetes</taxon>
        <taxon>Kitasatosporales</taxon>
        <taxon>Streptomycetaceae</taxon>
        <taxon>Streptomyces</taxon>
    </lineage>
</organism>
<reference evidence="1 2" key="1">
    <citation type="journal article" date="2010" name="ChemBioChem">
        <title>Cloning and characterization of the biosynthetic gene cluster of 16-membered macrolide antibiotic FD-891: involvement of a dual functional cytochrome P450 monooxygenase catalyzing epoxidation and hydroxylation.</title>
        <authorList>
            <person name="Kudo F."/>
            <person name="Motegi A."/>
            <person name="Mizoue K."/>
            <person name="Eguchi T."/>
        </authorList>
    </citation>
    <scope>NUCLEOTIDE SEQUENCE [LARGE SCALE GENOMIC DNA]</scope>
    <source>
        <strain evidence="1 2">A-8890</strain>
    </source>
</reference>
<proteinExistence type="predicted"/>
<dbReference type="EMBL" id="AP018448">
    <property type="protein sequence ID" value="BBC30613.1"/>
    <property type="molecule type" value="Genomic_DNA"/>
</dbReference>
<accession>A0ABN5VED9</accession>
<protein>
    <submittedName>
        <fullName evidence="1">Uncharacterized protein</fullName>
    </submittedName>
</protein>